<evidence type="ECO:0000313" key="1">
    <source>
        <dbReference type="EMBL" id="MCI50037.1"/>
    </source>
</evidence>
<feature type="non-terminal residue" evidence="1">
    <location>
        <position position="68"/>
    </location>
</feature>
<dbReference type="EMBL" id="LXQA010410481">
    <property type="protein sequence ID" value="MCI50037.1"/>
    <property type="molecule type" value="Genomic_DNA"/>
</dbReference>
<comment type="caution">
    <text evidence="1">The sequence shown here is derived from an EMBL/GenBank/DDBJ whole genome shotgun (WGS) entry which is preliminary data.</text>
</comment>
<protein>
    <submittedName>
        <fullName evidence="1">Uncharacterized protein</fullName>
    </submittedName>
</protein>
<reference evidence="1 2" key="1">
    <citation type="journal article" date="2018" name="Front. Plant Sci.">
        <title>Red Clover (Trifolium pratense) and Zigzag Clover (T. medium) - A Picture of Genomic Similarities and Differences.</title>
        <authorList>
            <person name="Dluhosova J."/>
            <person name="Istvanek J."/>
            <person name="Nedelnik J."/>
            <person name="Repkova J."/>
        </authorList>
    </citation>
    <scope>NUCLEOTIDE SEQUENCE [LARGE SCALE GENOMIC DNA]</scope>
    <source>
        <strain evidence="2">cv. 10/8</strain>
        <tissue evidence="1">Leaf</tissue>
    </source>
</reference>
<accession>A0A392SNP8</accession>
<evidence type="ECO:0000313" key="2">
    <source>
        <dbReference type="Proteomes" id="UP000265520"/>
    </source>
</evidence>
<dbReference type="Proteomes" id="UP000265520">
    <property type="component" value="Unassembled WGS sequence"/>
</dbReference>
<organism evidence="1 2">
    <name type="scientific">Trifolium medium</name>
    <dbReference type="NCBI Taxonomy" id="97028"/>
    <lineage>
        <taxon>Eukaryota</taxon>
        <taxon>Viridiplantae</taxon>
        <taxon>Streptophyta</taxon>
        <taxon>Embryophyta</taxon>
        <taxon>Tracheophyta</taxon>
        <taxon>Spermatophyta</taxon>
        <taxon>Magnoliopsida</taxon>
        <taxon>eudicotyledons</taxon>
        <taxon>Gunneridae</taxon>
        <taxon>Pentapetalae</taxon>
        <taxon>rosids</taxon>
        <taxon>fabids</taxon>
        <taxon>Fabales</taxon>
        <taxon>Fabaceae</taxon>
        <taxon>Papilionoideae</taxon>
        <taxon>50 kb inversion clade</taxon>
        <taxon>NPAAA clade</taxon>
        <taxon>Hologalegina</taxon>
        <taxon>IRL clade</taxon>
        <taxon>Trifolieae</taxon>
        <taxon>Trifolium</taxon>
    </lineage>
</organism>
<keyword evidence="2" id="KW-1185">Reference proteome</keyword>
<dbReference type="AlphaFoldDB" id="A0A392SNP8"/>
<sequence length="68" mass="7537">MANNTRMKEIFAELKNNADAITLVSADLQSQIVRLEGASHAQTERMEAIQVSNESQFSQLNSVMAQIL</sequence>
<proteinExistence type="predicted"/>
<name>A0A392SNP8_9FABA</name>